<keyword evidence="2" id="KW-0479">Metal-binding</keyword>
<keyword evidence="4" id="KW-0106">Calcium</keyword>
<evidence type="ECO:0000256" key="2">
    <source>
        <dbReference type="ARBA" id="ARBA00022723"/>
    </source>
</evidence>
<dbReference type="EMBL" id="VXRY01000228">
    <property type="protein sequence ID" value="MXY33564.1"/>
    <property type="molecule type" value="Genomic_DNA"/>
</dbReference>
<organism evidence="6">
    <name type="scientific">Boseongicola sp. SB0664_bin_43</name>
    <dbReference type="NCBI Taxonomy" id="2604844"/>
    <lineage>
        <taxon>Bacteria</taxon>
        <taxon>Pseudomonadati</taxon>
        <taxon>Pseudomonadota</taxon>
        <taxon>Alphaproteobacteria</taxon>
        <taxon>Rhodobacterales</taxon>
        <taxon>Paracoccaceae</taxon>
        <taxon>Boseongicola</taxon>
    </lineage>
</organism>
<accession>A0A6B0XXV2</accession>
<evidence type="ECO:0000256" key="1">
    <source>
        <dbReference type="ARBA" id="ARBA00008779"/>
    </source>
</evidence>
<keyword evidence="6" id="KW-0808">Transferase</keyword>
<dbReference type="GO" id="GO:0016740">
    <property type="term" value="F:transferase activity"/>
    <property type="evidence" value="ECO:0007669"/>
    <property type="project" value="UniProtKB-KW"/>
</dbReference>
<dbReference type="PROSITE" id="PS00523">
    <property type="entry name" value="SULFATASE_1"/>
    <property type="match status" value="1"/>
</dbReference>
<dbReference type="SUPFAM" id="SSF53649">
    <property type="entry name" value="Alkaline phosphatase-like"/>
    <property type="match status" value="1"/>
</dbReference>
<dbReference type="InterPro" id="IPR024607">
    <property type="entry name" value="Sulfatase_CS"/>
</dbReference>
<dbReference type="Pfam" id="PF00884">
    <property type="entry name" value="Sulfatase"/>
    <property type="match status" value="1"/>
</dbReference>
<protein>
    <submittedName>
        <fullName evidence="6">Sulfatase-like hydrolase/transferase</fullName>
    </submittedName>
</protein>
<gene>
    <name evidence="6" type="ORF">F4Y60_05645</name>
</gene>
<keyword evidence="3 6" id="KW-0378">Hydrolase</keyword>
<feature type="domain" description="Sulfatase N-terminal" evidence="5">
    <location>
        <begin position="5"/>
        <end position="292"/>
    </location>
</feature>
<proteinExistence type="inferred from homology"/>
<dbReference type="PANTHER" id="PTHR42693">
    <property type="entry name" value="ARYLSULFATASE FAMILY MEMBER"/>
    <property type="match status" value="1"/>
</dbReference>
<evidence type="ECO:0000313" key="6">
    <source>
        <dbReference type="EMBL" id="MXY33564.1"/>
    </source>
</evidence>
<dbReference type="Gene3D" id="3.40.720.10">
    <property type="entry name" value="Alkaline Phosphatase, subunit A"/>
    <property type="match status" value="2"/>
</dbReference>
<evidence type="ECO:0000256" key="3">
    <source>
        <dbReference type="ARBA" id="ARBA00022801"/>
    </source>
</evidence>
<evidence type="ECO:0000256" key="4">
    <source>
        <dbReference type="ARBA" id="ARBA00022837"/>
    </source>
</evidence>
<dbReference type="PANTHER" id="PTHR42693:SF33">
    <property type="entry name" value="ARYLSULFATASE"/>
    <property type="match status" value="1"/>
</dbReference>
<reference evidence="6" key="1">
    <citation type="submission" date="2019-09" db="EMBL/GenBank/DDBJ databases">
        <title>Characterisation of the sponge microbiome using genome-centric metagenomics.</title>
        <authorList>
            <person name="Engelberts J.P."/>
            <person name="Robbins S.J."/>
            <person name="De Goeij J.M."/>
            <person name="Aranda M."/>
            <person name="Bell S.C."/>
            <person name="Webster N.S."/>
        </authorList>
    </citation>
    <scope>NUCLEOTIDE SEQUENCE</scope>
    <source>
        <strain evidence="6">SB0664_bin_43</strain>
    </source>
</reference>
<name>A0A6B0XXV2_9RHOB</name>
<comment type="similarity">
    <text evidence="1">Belongs to the sulfatase family.</text>
</comment>
<dbReference type="InterPro" id="IPR017850">
    <property type="entry name" value="Alkaline_phosphatase_core_sf"/>
</dbReference>
<dbReference type="InterPro" id="IPR050738">
    <property type="entry name" value="Sulfatase"/>
</dbReference>
<dbReference type="AlphaFoldDB" id="A0A6B0XXV2"/>
<evidence type="ECO:0000259" key="5">
    <source>
        <dbReference type="Pfam" id="PF00884"/>
    </source>
</evidence>
<dbReference type="InterPro" id="IPR000917">
    <property type="entry name" value="Sulfatase_N"/>
</dbReference>
<dbReference type="GO" id="GO:0046872">
    <property type="term" value="F:metal ion binding"/>
    <property type="evidence" value="ECO:0007669"/>
    <property type="project" value="UniProtKB-KW"/>
</dbReference>
<comment type="caution">
    <text evidence="6">The sequence shown here is derived from an EMBL/GenBank/DDBJ whole genome shotgun (WGS) entry which is preliminary data.</text>
</comment>
<dbReference type="GO" id="GO:0004065">
    <property type="term" value="F:arylsulfatase activity"/>
    <property type="evidence" value="ECO:0007669"/>
    <property type="project" value="TreeGrafter"/>
</dbReference>
<sequence length="423" mass="47777">MQQRPNFLVIVSDQQRWDSLGCNGNVFAQTPNLDAMAARGANFQLSFTPFPVCTPARASMWTGVHPNKHGVTYNRYGIDDVISYESKIDTTIFEIMQSAGYRTAYFGKWHLGERNTGRFDIWKGFNSHGGHWEDGRQSFQGGRYKPETQTQETIAFLESPQAREKPFIAVQSYYPPHNPFTAPTESYAPYRRKGVPFPGYYASVTALDGCVGEVRDALRRTGLSESTLVIYVSDHGETFNFAESAPHKWVCQDSSIRVPFLMDGPGVPEGVRPSDLVGLEDLMPTILSAAGITCPAYVDGANLFDLLDGTATAWRDAYYTQTERRMTRTLQRCIRTADLKLILSWDELHEFYDLTIDPEEELNLFDAPRADKQNQYMHFEDQSERILSLARMMLRRAGELDDFAGVELASRLLRQRDGSPAGQ</sequence>